<protein>
    <recommendedName>
        <fullName evidence="4">F-box domain-containing protein</fullName>
    </recommendedName>
</protein>
<sequence>MATSTLVLLRKLYAAITASSIPQAVPEELADTIQSCKERLNALERSKAGNAPAEVLDAIAVYLERKDLIAVTRVCLSWSNSARRKVWATLNLDRIPLRHRQMLNGISDETCTVSTRLVPLSAFAITTILCERSRDGWKYDTSNELGLPTTVRNVVFSKATDFNQASYVDDAYFRILGSFSGLTELEMFWPRSDTSLAPRSGAYPDPLSAMADMQHLKRLTIIMHRGLSEAESWDDNGNPVDRVGFKDIRNSPLCRGVAHLTIKENEIDYDVLGPRSEMRIWTEYDREILFRGLLSQFENLRSLRCGDVRSSSQNMCTRWTSDTRAFIREFLERMNWRHLQNLSFSVDFASVVRDLARDLYTQIASQCNSLRSLSLYTYNYDSAYVDKFSDPSLVTLLIALPALEELHLRPTVSRWQTEREFPGGQIDLEHIFTRHHTLRVFSFGISSLFNGTSLATLARLCSNLASLELSFVGPLTAIDVTNAVSLLPHLKELNLAQVGSSWRPVEMAHVKLLAAHPRLRTFAYSPYDLAGQDVEEVLFRRFGLK</sequence>
<reference evidence="2 3" key="1">
    <citation type="journal article" date="2015" name="Genome Biol. Evol.">
        <title>Phylogenomic analyses indicate that early fungi evolved digesting cell walls of algal ancestors of land plants.</title>
        <authorList>
            <person name="Chang Y."/>
            <person name="Wang S."/>
            <person name="Sekimoto S."/>
            <person name="Aerts A.L."/>
            <person name="Choi C."/>
            <person name="Clum A."/>
            <person name="LaButti K.M."/>
            <person name="Lindquist E.A."/>
            <person name="Yee Ngan C."/>
            <person name="Ohm R.A."/>
            <person name="Salamov A.A."/>
            <person name="Grigoriev I.V."/>
            <person name="Spatafora J.W."/>
            <person name="Berbee M.L."/>
        </authorList>
    </citation>
    <scope>NUCLEOTIDE SEQUENCE [LARGE SCALE GENOMIC DNA]</scope>
    <source>
        <strain evidence="2 3">JEL478</strain>
    </source>
</reference>
<feature type="signal peptide" evidence="1">
    <location>
        <begin position="1"/>
        <end position="18"/>
    </location>
</feature>
<evidence type="ECO:0000313" key="2">
    <source>
        <dbReference type="EMBL" id="KXS11162.1"/>
    </source>
</evidence>
<keyword evidence="3" id="KW-1185">Reference proteome</keyword>
<dbReference type="Proteomes" id="UP000070544">
    <property type="component" value="Unassembled WGS sequence"/>
</dbReference>
<evidence type="ECO:0008006" key="4">
    <source>
        <dbReference type="Google" id="ProtNLM"/>
    </source>
</evidence>
<dbReference type="EMBL" id="KQ965806">
    <property type="protein sequence ID" value="KXS11162.1"/>
    <property type="molecule type" value="Genomic_DNA"/>
</dbReference>
<proteinExistence type="predicted"/>
<dbReference type="SUPFAM" id="SSF52047">
    <property type="entry name" value="RNI-like"/>
    <property type="match status" value="1"/>
</dbReference>
<dbReference type="AlphaFoldDB" id="A0A139A301"/>
<organism evidence="2 3">
    <name type="scientific">Gonapodya prolifera (strain JEL478)</name>
    <name type="common">Monoblepharis prolifera</name>
    <dbReference type="NCBI Taxonomy" id="1344416"/>
    <lineage>
        <taxon>Eukaryota</taxon>
        <taxon>Fungi</taxon>
        <taxon>Fungi incertae sedis</taxon>
        <taxon>Chytridiomycota</taxon>
        <taxon>Chytridiomycota incertae sedis</taxon>
        <taxon>Monoblepharidomycetes</taxon>
        <taxon>Monoblepharidales</taxon>
        <taxon>Gonapodyaceae</taxon>
        <taxon>Gonapodya</taxon>
    </lineage>
</organism>
<evidence type="ECO:0000313" key="3">
    <source>
        <dbReference type="Proteomes" id="UP000070544"/>
    </source>
</evidence>
<accession>A0A139A301</accession>
<dbReference type="InterPro" id="IPR032675">
    <property type="entry name" value="LRR_dom_sf"/>
</dbReference>
<dbReference type="OrthoDB" id="1924287at2759"/>
<gene>
    <name evidence="2" type="ORF">M427DRAFT_73136</name>
</gene>
<feature type="chain" id="PRO_5007295913" description="F-box domain-containing protein" evidence="1">
    <location>
        <begin position="19"/>
        <end position="545"/>
    </location>
</feature>
<evidence type="ECO:0000256" key="1">
    <source>
        <dbReference type="SAM" id="SignalP"/>
    </source>
</evidence>
<keyword evidence="1" id="KW-0732">Signal</keyword>
<dbReference type="Gene3D" id="3.80.10.10">
    <property type="entry name" value="Ribonuclease Inhibitor"/>
    <property type="match status" value="1"/>
</dbReference>
<name>A0A139A301_GONPJ</name>